<keyword evidence="7" id="KW-0460">Magnesium</keyword>
<proteinExistence type="inferred from homology"/>
<keyword evidence="4 7" id="KW-0418">Kinase</keyword>
<organism evidence="11 12">
    <name type="scientific">Nannochloropsis gaditana</name>
    <dbReference type="NCBI Taxonomy" id="72520"/>
    <lineage>
        <taxon>Eukaryota</taxon>
        <taxon>Sar</taxon>
        <taxon>Stramenopiles</taxon>
        <taxon>Ochrophyta</taxon>
        <taxon>Eustigmatophyceae</taxon>
        <taxon>Eustigmatales</taxon>
        <taxon>Monodopsidaceae</taxon>
        <taxon>Nannochloropsis</taxon>
    </lineage>
</organism>
<evidence type="ECO:0000256" key="4">
    <source>
        <dbReference type="ARBA" id="ARBA00022777"/>
    </source>
</evidence>
<dbReference type="InterPro" id="IPR008271">
    <property type="entry name" value="Ser/Thr_kinase_AS"/>
</dbReference>
<dbReference type="InterPro" id="IPR011009">
    <property type="entry name" value="Kinase-like_dom_sf"/>
</dbReference>
<evidence type="ECO:0000256" key="3">
    <source>
        <dbReference type="ARBA" id="ARBA00022741"/>
    </source>
</evidence>
<gene>
    <name evidence="11" type="primary">MAPK</name>
    <name evidence="11" type="ORF">Naga_100001g218</name>
</gene>
<dbReference type="InterPro" id="IPR050117">
    <property type="entry name" value="MAPK"/>
</dbReference>
<dbReference type="InterPro" id="IPR001849">
    <property type="entry name" value="PH_domain"/>
</dbReference>
<feature type="region of interest" description="Disordered" evidence="8">
    <location>
        <begin position="479"/>
        <end position="501"/>
    </location>
</feature>
<dbReference type="PROSITE" id="PS00107">
    <property type="entry name" value="PROTEIN_KINASE_ATP"/>
    <property type="match status" value="1"/>
</dbReference>
<comment type="cofactor">
    <cofactor evidence="7">
        <name>Mg(2+)</name>
        <dbReference type="ChEBI" id="CHEBI:18420"/>
    </cofactor>
</comment>
<dbReference type="Gene3D" id="1.10.510.10">
    <property type="entry name" value="Transferase(Phosphotransferase) domain 1"/>
    <property type="match status" value="1"/>
</dbReference>
<dbReference type="PROSITE" id="PS00108">
    <property type="entry name" value="PROTEIN_KINASE_ST"/>
    <property type="match status" value="1"/>
</dbReference>
<dbReference type="PANTHER" id="PTHR24055">
    <property type="entry name" value="MITOGEN-ACTIVATED PROTEIN KINASE"/>
    <property type="match status" value="1"/>
</dbReference>
<evidence type="ECO:0000256" key="8">
    <source>
        <dbReference type="SAM" id="MobiDB-lite"/>
    </source>
</evidence>
<keyword evidence="5 6" id="KW-0067">ATP-binding</keyword>
<comment type="activity regulation">
    <text evidence="7">Activated by threonine and tyrosine phosphorylation.</text>
</comment>
<dbReference type="FunFam" id="1.10.510.10:FF:000040">
    <property type="entry name" value="Mitogen-activated protein kinase"/>
    <property type="match status" value="1"/>
</dbReference>
<comment type="catalytic activity">
    <reaction evidence="7">
        <text>L-threonyl-[protein] + ATP = O-phospho-L-threonyl-[protein] + ADP + H(+)</text>
        <dbReference type="Rhea" id="RHEA:46608"/>
        <dbReference type="Rhea" id="RHEA-COMP:11060"/>
        <dbReference type="Rhea" id="RHEA-COMP:11605"/>
        <dbReference type="ChEBI" id="CHEBI:15378"/>
        <dbReference type="ChEBI" id="CHEBI:30013"/>
        <dbReference type="ChEBI" id="CHEBI:30616"/>
        <dbReference type="ChEBI" id="CHEBI:61977"/>
        <dbReference type="ChEBI" id="CHEBI:456216"/>
        <dbReference type="EC" id="2.7.11.24"/>
    </reaction>
</comment>
<name>W7TT92_9STRA</name>
<feature type="domain" description="PH" evidence="9">
    <location>
        <begin position="1"/>
        <end position="91"/>
    </location>
</feature>
<evidence type="ECO:0000256" key="2">
    <source>
        <dbReference type="ARBA" id="ARBA00022679"/>
    </source>
</evidence>
<reference evidence="11 12" key="1">
    <citation type="journal article" date="2014" name="Mol. Plant">
        <title>Chromosome Scale Genome Assembly and Transcriptome Profiling of Nannochloropsis gaditana in Nitrogen Depletion.</title>
        <authorList>
            <person name="Corteggiani Carpinelli E."/>
            <person name="Telatin A."/>
            <person name="Vitulo N."/>
            <person name="Forcato C."/>
            <person name="D'Angelo M."/>
            <person name="Schiavon R."/>
            <person name="Vezzi A."/>
            <person name="Giacometti G.M."/>
            <person name="Morosinotto T."/>
            <person name="Valle G."/>
        </authorList>
    </citation>
    <scope>NUCLEOTIDE SEQUENCE [LARGE SCALE GENOMIC DNA]</scope>
    <source>
        <strain evidence="11 12">B-31</strain>
    </source>
</reference>
<dbReference type="OrthoDB" id="192887at2759"/>
<dbReference type="Proteomes" id="UP000019335">
    <property type="component" value="Chromosome 8"/>
</dbReference>
<sequence>MTAKRRYFILEHDERGTSTLSYWGSKQEMENAVPARGLLVLGADSRIQELASIGRRGFTVTAQRKAWSMASETNDPEEGKRWQAALTAAVAKAEAMKRNTIPESNTCLSIYGENRYSVTVSGTEFLLDRRYEDLRPLGHGAYGVVVSALDLALGQKVAIKKCPNIFEDPSDAKRIAREIRLLRHFQHPNIVKLTDLPPPPALDFFDVYMVAEKMDTDLHRVIYSGQTLTEEHIQFFMYQLMCGLKHIHSANVIHRDLKPSNILLNENCDLKICDFGLARDMGADAATEAANNLTEYVVTRWYRAPEIMLSSQEYSKAIDVWAAGCIFGEMLGRKPLFPGNDYIHQLKLITRIVGTPTSEADLWFVKNPKAKVFMLSLPPSPPQDLTKRLPGSGSEALDLLGRMLQLDYSKRISVDAALSHPFFASVRDEAMEYVCPTPVPWGDLEQCKPTCGNLQRAIWEDVAAFHPVAKESLEAQRGFPGWEGHGPGVREVDSVRQSGRRALSEADRMLESSLAPGQGAELEMAVELEGSRLQRESKGGMAFDGRGVSAVLGKPDNPGGESHGEAVAQAPRVTSMVVESHA</sequence>
<protein>
    <recommendedName>
        <fullName evidence="7">Mitogen-activated protein kinase</fullName>
        <ecNumber evidence="7">2.7.11.24</ecNumber>
    </recommendedName>
</protein>
<evidence type="ECO:0000259" key="10">
    <source>
        <dbReference type="PROSITE" id="PS50011"/>
    </source>
</evidence>
<feature type="domain" description="Protein kinase" evidence="10">
    <location>
        <begin position="131"/>
        <end position="423"/>
    </location>
</feature>
<dbReference type="GO" id="GO:0004707">
    <property type="term" value="F:MAP kinase activity"/>
    <property type="evidence" value="ECO:0007669"/>
    <property type="project" value="UniProtKB-EC"/>
</dbReference>
<dbReference type="GO" id="GO:0005524">
    <property type="term" value="F:ATP binding"/>
    <property type="evidence" value="ECO:0007669"/>
    <property type="project" value="UniProtKB-UniRule"/>
</dbReference>
<feature type="region of interest" description="Disordered" evidence="8">
    <location>
        <begin position="553"/>
        <end position="582"/>
    </location>
</feature>
<evidence type="ECO:0000259" key="9">
    <source>
        <dbReference type="PROSITE" id="PS50003"/>
    </source>
</evidence>
<evidence type="ECO:0000256" key="6">
    <source>
        <dbReference type="PROSITE-ProRule" id="PRU10141"/>
    </source>
</evidence>
<evidence type="ECO:0000256" key="5">
    <source>
        <dbReference type="ARBA" id="ARBA00022840"/>
    </source>
</evidence>
<dbReference type="PROSITE" id="PS50003">
    <property type="entry name" value="PH_DOMAIN"/>
    <property type="match status" value="1"/>
</dbReference>
<evidence type="ECO:0000313" key="12">
    <source>
        <dbReference type="Proteomes" id="UP000019335"/>
    </source>
</evidence>
<dbReference type="EMBL" id="AZIL01000609">
    <property type="protein sequence ID" value="EWM26758.1"/>
    <property type="molecule type" value="Genomic_DNA"/>
</dbReference>
<dbReference type="CDD" id="cd07834">
    <property type="entry name" value="STKc_MAPK"/>
    <property type="match status" value="1"/>
</dbReference>
<dbReference type="Gene3D" id="3.30.200.20">
    <property type="entry name" value="Phosphorylase Kinase, domain 1"/>
    <property type="match status" value="1"/>
</dbReference>
<evidence type="ECO:0000256" key="7">
    <source>
        <dbReference type="RuleBase" id="RU361165"/>
    </source>
</evidence>
<dbReference type="PROSITE" id="PS50011">
    <property type="entry name" value="PROTEIN_KINASE_DOM"/>
    <property type="match status" value="1"/>
</dbReference>
<comment type="similarity">
    <text evidence="7">Belongs to the protein kinase superfamily. Ser/Thr protein kinase family. MAP kinase subfamily.</text>
</comment>
<dbReference type="EC" id="2.7.11.24" evidence="7"/>
<dbReference type="InterPro" id="IPR000719">
    <property type="entry name" value="Prot_kinase_dom"/>
</dbReference>
<evidence type="ECO:0000256" key="1">
    <source>
        <dbReference type="ARBA" id="ARBA00022527"/>
    </source>
</evidence>
<accession>W7TT92</accession>
<keyword evidence="3 6" id="KW-0547">Nucleotide-binding</keyword>
<dbReference type="InterPro" id="IPR003527">
    <property type="entry name" value="MAP_kinase_CS"/>
</dbReference>
<dbReference type="SUPFAM" id="SSF56112">
    <property type="entry name" value="Protein kinase-like (PK-like)"/>
    <property type="match status" value="1"/>
</dbReference>
<dbReference type="FunFam" id="3.30.200.20:FF:000046">
    <property type="entry name" value="Mitogen-activated protein kinase"/>
    <property type="match status" value="1"/>
</dbReference>
<comment type="caution">
    <text evidence="11">The sequence shown here is derived from an EMBL/GenBank/DDBJ whole genome shotgun (WGS) entry which is preliminary data.</text>
</comment>
<dbReference type="InterPro" id="IPR017441">
    <property type="entry name" value="Protein_kinase_ATP_BS"/>
</dbReference>
<dbReference type="PROSITE" id="PS01351">
    <property type="entry name" value="MAPK"/>
    <property type="match status" value="1"/>
</dbReference>
<keyword evidence="12" id="KW-1185">Reference proteome</keyword>
<keyword evidence="1 7" id="KW-0723">Serine/threonine-protein kinase</keyword>
<keyword evidence="2 7" id="KW-0808">Transferase</keyword>
<evidence type="ECO:0000313" key="11">
    <source>
        <dbReference type="EMBL" id="EWM26758.1"/>
    </source>
</evidence>
<dbReference type="SMART" id="SM00220">
    <property type="entry name" value="S_TKc"/>
    <property type="match status" value="1"/>
</dbReference>
<dbReference type="Pfam" id="PF00069">
    <property type="entry name" value="Pkinase"/>
    <property type="match status" value="1"/>
</dbReference>
<feature type="binding site" evidence="6">
    <location>
        <position position="161"/>
    </location>
    <ligand>
        <name>ATP</name>
        <dbReference type="ChEBI" id="CHEBI:30616"/>
    </ligand>
</feature>
<dbReference type="AlphaFoldDB" id="W7TT92"/>